<dbReference type="Gene3D" id="1.10.10.10">
    <property type="entry name" value="Winged helix-like DNA-binding domain superfamily/Winged helix DNA-binding domain"/>
    <property type="match status" value="1"/>
</dbReference>
<evidence type="ECO:0008006" key="5">
    <source>
        <dbReference type="Google" id="ProtNLM"/>
    </source>
</evidence>
<name>A0A917FXM4_9BACL</name>
<proteinExistence type="predicted"/>
<dbReference type="CDD" id="cd00090">
    <property type="entry name" value="HTH_ARSR"/>
    <property type="match status" value="1"/>
</dbReference>
<keyword evidence="4" id="KW-1185">Reference proteome</keyword>
<evidence type="ECO:0000256" key="1">
    <source>
        <dbReference type="ARBA" id="ARBA00023125"/>
    </source>
</evidence>
<feature type="region of interest" description="Disordered" evidence="2">
    <location>
        <begin position="1"/>
        <end position="58"/>
    </location>
</feature>
<dbReference type="EMBL" id="BMKR01000053">
    <property type="protein sequence ID" value="GGG11534.1"/>
    <property type="molecule type" value="Genomic_DNA"/>
</dbReference>
<keyword evidence="1" id="KW-0238">DNA-binding</keyword>
<dbReference type="InterPro" id="IPR036390">
    <property type="entry name" value="WH_DNA-bd_sf"/>
</dbReference>
<dbReference type="Pfam" id="PF12840">
    <property type="entry name" value="HTH_20"/>
    <property type="match status" value="1"/>
</dbReference>
<feature type="compositionally biased region" description="Polar residues" evidence="2">
    <location>
        <begin position="15"/>
        <end position="33"/>
    </location>
</feature>
<gene>
    <name evidence="3" type="ORF">GCM10010912_64930</name>
</gene>
<evidence type="ECO:0000313" key="3">
    <source>
        <dbReference type="EMBL" id="GGG11534.1"/>
    </source>
</evidence>
<accession>A0A917FXM4</accession>
<dbReference type="Proteomes" id="UP000637643">
    <property type="component" value="Unassembled WGS sequence"/>
</dbReference>
<reference evidence="3" key="2">
    <citation type="submission" date="2020-09" db="EMBL/GenBank/DDBJ databases">
        <authorList>
            <person name="Sun Q."/>
            <person name="Zhou Y."/>
        </authorList>
    </citation>
    <scope>NUCLEOTIDE SEQUENCE</scope>
    <source>
        <strain evidence="3">CGMCC 1.16134</strain>
    </source>
</reference>
<reference evidence="3" key="1">
    <citation type="journal article" date="2014" name="Int. J. Syst. Evol. Microbiol.">
        <title>Complete genome sequence of Corynebacterium casei LMG S-19264T (=DSM 44701T), isolated from a smear-ripened cheese.</title>
        <authorList>
            <consortium name="US DOE Joint Genome Institute (JGI-PGF)"/>
            <person name="Walter F."/>
            <person name="Albersmeier A."/>
            <person name="Kalinowski J."/>
            <person name="Ruckert C."/>
        </authorList>
    </citation>
    <scope>NUCLEOTIDE SEQUENCE</scope>
    <source>
        <strain evidence="3">CGMCC 1.16134</strain>
    </source>
</reference>
<evidence type="ECO:0000313" key="4">
    <source>
        <dbReference type="Proteomes" id="UP000637643"/>
    </source>
</evidence>
<organism evidence="3 4">
    <name type="scientific">Paenibacillus albidus</name>
    <dbReference type="NCBI Taxonomy" id="2041023"/>
    <lineage>
        <taxon>Bacteria</taxon>
        <taxon>Bacillati</taxon>
        <taxon>Bacillota</taxon>
        <taxon>Bacilli</taxon>
        <taxon>Bacillales</taxon>
        <taxon>Paenibacillaceae</taxon>
        <taxon>Paenibacillus</taxon>
    </lineage>
</organism>
<sequence length="209" mass="23260">MPHKNHLQEGADAPSSRQRSGAQTTADNNQNSAPEDADESDQRILSPERASSPLQLTPEQDKLLESALRIKIMQALAGEPLTSKQVAEKLQKTPGNIHYHIVKLFEGGLLELVRTEAAGGIIQKFYRSRATWFRSANFSGFQFREEDIVEHFTTRFTLSGSELEAFQQEMKQFISKWESKITDGEEYGVDISIGRLPHTESNTPAGGAS</sequence>
<protein>
    <recommendedName>
        <fullName evidence="5">ArsR family transcriptional regulator</fullName>
    </recommendedName>
</protein>
<dbReference type="InterPro" id="IPR036388">
    <property type="entry name" value="WH-like_DNA-bd_sf"/>
</dbReference>
<dbReference type="GO" id="GO:0003677">
    <property type="term" value="F:DNA binding"/>
    <property type="evidence" value="ECO:0007669"/>
    <property type="project" value="UniProtKB-KW"/>
</dbReference>
<dbReference type="InterPro" id="IPR011991">
    <property type="entry name" value="ArsR-like_HTH"/>
</dbReference>
<dbReference type="SUPFAM" id="SSF46785">
    <property type="entry name" value="Winged helix' DNA-binding domain"/>
    <property type="match status" value="1"/>
</dbReference>
<dbReference type="AlphaFoldDB" id="A0A917FXM4"/>
<dbReference type="RefSeq" id="WP_189032121.1">
    <property type="nucleotide sequence ID" value="NZ_BMKR01000053.1"/>
</dbReference>
<comment type="caution">
    <text evidence="3">The sequence shown here is derived from an EMBL/GenBank/DDBJ whole genome shotgun (WGS) entry which is preliminary data.</text>
</comment>
<evidence type="ECO:0000256" key="2">
    <source>
        <dbReference type="SAM" id="MobiDB-lite"/>
    </source>
</evidence>